<keyword evidence="6 7" id="KW-0472">Membrane</keyword>
<organism evidence="9 10">
    <name type="scientific">Crateriforma conspicua</name>
    <dbReference type="NCBI Taxonomy" id="2527996"/>
    <lineage>
        <taxon>Bacteria</taxon>
        <taxon>Pseudomonadati</taxon>
        <taxon>Planctomycetota</taxon>
        <taxon>Planctomycetia</taxon>
        <taxon>Planctomycetales</taxon>
        <taxon>Planctomycetaceae</taxon>
        <taxon>Crateriforma</taxon>
    </lineage>
</organism>
<feature type="transmembrane region" description="Helical" evidence="7">
    <location>
        <begin position="357"/>
        <end position="378"/>
    </location>
</feature>
<feature type="domain" description="ABC3 transporter permease C-terminal" evidence="8">
    <location>
        <begin position="270"/>
        <end position="387"/>
    </location>
</feature>
<feature type="domain" description="ABC3 transporter permease C-terminal" evidence="8">
    <location>
        <begin position="661"/>
        <end position="774"/>
    </location>
</feature>
<feature type="transmembrane region" description="Helical" evidence="7">
    <location>
        <begin position="710"/>
        <end position="733"/>
    </location>
</feature>
<dbReference type="Proteomes" id="UP000317238">
    <property type="component" value="Unassembled WGS sequence"/>
</dbReference>
<evidence type="ECO:0000256" key="4">
    <source>
        <dbReference type="ARBA" id="ARBA00022692"/>
    </source>
</evidence>
<evidence type="ECO:0000313" key="9">
    <source>
        <dbReference type="EMBL" id="TWT70252.1"/>
    </source>
</evidence>
<evidence type="ECO:0000256" key="1">
    <source>
        <dbReference type="ARBA" id="ARBA00004651"/>
    </source>
</evidence>
<feature type="transmembrane region" description="Helical" evidence="7">
    <location>
        <begin position="430"/>
        <end position="453"/>
    </location>
</feature>
<evidence type="ECO:0000313" key="10">
    <source>
        <dbReference type="Proteomes" id="UP000317238"/>
    </source>
</evidence>
<dbReference type="OrthoDB" id="5137249at2"/>
<keyword evidence="5 7" id="KW-1133">Transmembrane helix</keyword>
<dbReference type="RefSeq" id="WP_145301278.1">
    <property type="nucleotide sequence ID" value="NZ_CP036319.1"/>
</dbReference>
<gene>
    <name evidence="9" type="ORF">Pan14r_25570</name>
</gene>
<evidence type="ECO:0000256" key="6">
    <source>
        <dbReference type="ARBA" id="ARBA00023136"/>
    </source>
</evidence>
<keyword evidence="10" id="KW-1185">Reference proteome</keyword>
<dbReference type="PANTHER" id="PTHR30489">
    <property type="entry name" value="LIPOPROTEIN-RELEASING SYSTEM TRANSMEMBRANE PROTEIN LOLE"/>
    <property type="match status" value="1"/>
</dbReference>
<keyword evidence="9" id="KW-0449">Lipoprotein</keyword>
<feature type="transmembrane region" description="Helical" evidence="7">
    <location>
        <begin position="658"/>
        <end position="678"/>
    </location>
</feature>
<dbReference type="PANTHER" id="PTHR30489:SF0">
    <property type="entry name" value="LIPOPROTEIN-RELEASING SYSTEM TRANSMEMBRANE PROTEIN LOLE"/>
    <property type="match status" value="1"/>
</dbReference>
<comment type="subcellular location">
    <subcellularLocation>
        <location evidence="1">Cell membrane</location>
        <topology evidence="1">Multi-pass membrane protein</topology>
    </subcellularLocation>
</comment>
<dbReference type="Pfam" id="PF02687">
    <property type="entry name" value="FtsX"/>
    <property type="match status" value="2"/>
</dbReference>
<name>A0A5C5YAB8_9PLAN</name>
<reference evidence="9 10" key="1">
    <citation type="submission" date="2019-02" db="EMBL/GenBank/DDBJ databases">
        <title>Deep-cultivation of Planctomycetes and their phenomic and genomic characterization uncovers novel biology.</title>
        <authorList>
            <person name="Wiegand S."/>
            <person name="Jogler M."/>
            <person name="Boedeker C."/>
            <person name="Pinto D."/>
            <person name="Vollmers J."/>
            <person name="Rivas-Marin E."/>
            <person name="Kohn T."/>
            <person name="Peeters S.H."/>
            <person name="Heuer A."/>
            <person name="Rast P."/>
            <person name="Oberbeckmann S."/>
            <person name="Bunk B."/>
            <person name="Jeske O."/>
            <person name="Meyerdierks A."/>
            <person name="Storesund J.E."/>
            <person name="Kallscheuer N."/>
            <person name="Luecker S."/>
            <person name="Lage O.M."/>
            <person name="Pohl T."/>
            <person name="Merkel B.J."/>
            <person name="Hornburger P."/>
            <person name="Mueller R.-W."/>
            <person name="Bruemmer F."/>
            <person name="Labrenz M."/>
            <person name="Spormann A.M."/>
            <person name="Op Den Camp H."/>
            <person name="Overmann J."/>
            <person name="Amann R."/>
            <person name="Jetten M.S.M."/>
            <person name="Mascher T."/>
            <person name="Medema M.H."/>
            <person name="Devos D.P."/>
            <person name="Kaster A.-K."/>
            <person name="Ovreas L."/>
            <person name="Rohde M."/>
            <person name="Galperin M.Y."/>
            <person name="Jogler C."/>
        </authorList>
    </citation>
    <scope>NUCLEOTIDE SEQUENCE [LARGE SCALE GENOMIC DNA]</scope>
    <source>
        <strain evidence="9 10">Pan14r</strain>
    </source>
</reference>
<dbReference type="InterPro" id="IPR051447">
    <property type="entry name" value="Lipoprotein-release_system"/>
</dbReference>
<evidence type="ECO:0000256" key="2">
    <source>
        <dbReference type="ARBA" id="ARBA00005236"/>
    </source>
</evidence>
<accession>A0A5C5YAB8</accession>
<evidence type="ECO:0000256" key="3">
    <source>
        <dbReference type="ARBA" id="ARBA00022475"/>
    </source>
</evidence>
<comment type="similarity">
    <text evidence="2">Belongs to the ABC-4 integral membrane protein family. LolC/E subfamily.</text>
</comment>
<dbReference type="AlphaFoldDB" id="A0A5C5YAB8"/>
<sequence>MRSLHRKMFRELWQSRGQSLAIAAVIASGVAVFVMSLGTLRFLLDTRDAYYDRYRFADLFVTVNRAPVHLAETVALFPGVARVQSRIVSDVTLDVPGLAEPAVGRIISLPDRRPLPLNNLHLKDGRFPDPQRPDEVLVSAAFVDANNLRIGDRISAIINERLQELVVVGVALSPEYVFEIRGGDLLPDNRRFGVLWQPERHVEAAFDMDGAFNSLAIQVQRGGNIEDIKARLDRLLEPYGSVGAIDRTQQLSARFLDDEIRSLRSTGLISPIIFLSVAAFLLNLVASRRVATQRGIIASLKAFGYTNREIGWHYLQPALMVAAMAAVTGSFLGYWMGGGLAKLYMEFYRFPTFVYQPDFRVIALAIVIALAAAVIGSLRSVYRAIDFQPAEAMRPEAPKVYRRSWLERLGLSHWFPVVVRMIVRTIERKSVSAAMSSLGIAAAVSVVVMSGFFQDALDELIRFQFWQSQRHDIQLVFTQTTSPDVLDDLRHMPGVQHVEPMRAVAVHLRHRHHDYRTSILGLEPNGLLYRLLRPDGQQVTIPDHGIVVSDALAERLDVRAGDLIHVQVLEGQRPSRDLVVSMVTKEYAGMNAYMDRQTLNRLMSETDAVSAAFLTVDSRHQATLYQDFKQTPRVAAVSVKRATVEQFDETIAKNQNTMLSFTLLFAGIIAVGVVYNTARIAVDERARELATLRVIGFTRGEVSTILLGELALITLAAIPLGWAIGYGFCYAMVKGFESESFRIPLTITVASYARSALLVTLASAISGLIVRRRLDHLDLVDVLKSRE</sequence>
<evidence type="ECO:0000259" key="8">
    <source>
        <dbReference type="Pfam" id="PF02687"/>
    </source>
</evidence>
<keyword evidence="4 7" id="KW-0812">Transmembrane</keyword>
<evidence type="ECO:0000256" key="5">
    <source>
        <dbReference type="ARBA" id="ARBA00022989"/>
    </source>
</evidence>
<feature type="transmembrane region" description="Helical" evidence="7">
    <location>
        <begin position="268"/>
        <end position="286"/>
    </location>
</feature>
<dbReference type="GO" id="GO:0044874">
    <property type="term" value="P:lipoprotein localization to outer membrane"/>
    <property type="evidence" value="ECO:0007669"/>
    <property type="project" value="TreeGrafter"/>
</dbReference>
<dbReference type="InterPro" id="IPR003838">
    <property type="entry name" value="ABC3_permease_C"/>
</dbReference>
<feature type="transmembrane region" description="Helical" evidence="7">
    <location>
        <begin position="745"/>
        <end position="770"/>
    </location>
</feature>
<comment type="caution">
    <text evidence="9">The sequence shown here is derived from an EMBL/GenBank/DDBJ whole genome shotgun (WGS) entry which is preliminary data.</text>
</comment>
<feature type="transmembrane region" description="Helical" evidence="7">
    <location>
        <begin position="20"/>
        <end position="44"/>
    </location>
</feature>
<feature type="transmembrane region" description="Helical" evidence="7">
    <location>
        <begin position="318"/>
        <end position="337"/>
    </location>
</feature>
<keyword evidence="3" id="KW-1003">Cell membrane</keyword>
<dbReference type="EMBL" id="SJPL01000001">
    <property type="protein sequence ID" value="TWT70252.1"/>
    <property type="molecule type" value="Genomic_DNA"/>
</dbReference>
<proteinExistence type="inferred from homology"/>
<evidence type="ECO:0000256" key="7">
    <source>
        <dbReference type="SAM" id="Phobius"/>
    </source>
</evidence>
<dbReference type="GO" id="GO:0098797">
    <property type="term" value="C:plasma membrane protein complex"/>
    <property type="evidence" value="ECO:0007669"/>
    <property type="project" value="TreeGrafter"/>
</dbReference>
<protein>
    <submittedName>
        <fullName evidence="9">Outer membrane-specific lipoprotein transporter subunit LolC</fullName>
    </submittedName>
</protein>